<dbReference type="AlphaFoldDB" id="A0ABD5EVY6"/>
<feature type="domain" description="FAD-binding" evidence="2">
    <location>
        <begin position="142"/>
        <end position="335"/>
    </location>
</feature>
<dbReference type="SUPFAM" id="SSF51905">
    <property type="entry name" value="FAD/NAD(P)-binding domain"/>
    <property type="match status" value="1"/>
</dbReference>
<feature type="compositionally biased region" description="Basic and acidic residues" evidence="1">
    <location>
        <begin position="380"/>
        <end position="397"/>
    </location>
</feature>
<evidence type="ECO:0000313" key="3">
    <source>
        <dbReference type="EMBL" id="MDT0438179.1"/>
    </source>
</evidence>
<dbReference type="Gene3D" id="3.50.50.60">
    <property type="entry name" value="FAD/NAD(P)-binding domain"/>
    <property type="match status" value="1"/>
</dbReference>
<feature type="region of interest" description="Disordered" evidence="1">
    <location>
        <begin position="372"/>
        <end position="397"/>
    </location>
</feature>
<name>A0ABD5EVY6_9ACTN</name>
<proteinExistence type="predicted"/>
<feature type="region of interest" description="Disordered" evidence="1">
    <location>
        <begin position="68"/>
        <end position="92"/>
    </location>
</feature>
<keyword evidence="4" id="KW-1185">Reference proteome</keyword>
<dbReference type="Pfam" id="PF01494">
    <property type="entry name" value="FAD_binding_3"/>
    <property type="match status" value="1"/>
</dbReference>
<feature type="compositionally biased region" description="Basic and acidic residues" evidence="1">
    <location>
        <begin position="75"/>
        <end position="92"/>
    </location>
</feature>
<dbReference type="InterPro" id="IPR002938">
    <property type="entry name" value="FAD-bd"/>
</dbReference>
<reference evidence="4" key="1">
    <citation type="submission" date="2023-07" db="EMBL/GenBank/DDBJ databases">
        <title>30 novel species of actinomycetes from the DSMZ collection.</title>
        <authorList>
            <person name="Nouioui I."/>
        </authorList>
    </citation>
    <scope>NUCLEOTIDE SEQUENCE [LARGE SCALE GENOMIC DNA]</scope>
    <source>
        <strain evidence="4">DSM 41981</strain>
    </source>
</reference>
<protein>
    <submittedName>
        <fullName evidence="3">FAD-dependent monooxygenase</fullName>
    </submittedName>
</protein>
<dbReference type="Proteomes" id="UP001183535">
    <property type="component" value="Unassembled WGS sequence"/>
</dbReference>
<dbReference type="InterPro" id="IPR051704">
    <property type="entry name" value="FAD_aromatic-hydroxylase"/>
</dbReference>
<evidence type="ECO:0000313" key="4">
    <source>
        <dbReference type="Proteomes" id="UP001183535"/>
    </source>
</evidence>
<dbReference type="EMBL" id="JAVRES010000016">
    <property type="protein sequence ID" value="MDT0438179.1"/>
    <property type="molecule type" value="Genomic_DNA"/>
</dbReference>
<dbReference type="RefSeq" id="WP_093834203.1">
    <property type="nucleotide sequence ID" value="NZ_JAVRES010000016.1"/>
</dbReference>
<gene>
    <name evidence="3" type="ORF">RM877_26185</name>
</gene>
<keyword evidence="3" id="KW-0503">Monooxygenase</keyword>
<organism evidence="3 4">
    <name type="scientific">Streptomyces doudnae</name>
    <dbReference type="NCBI Taxonomy" id="3075536"/>
    <lineage>
        <taxon>Bacteria</taxon>
        <taxon>Bacillati</taxon>
        <taxon>Actinomycetota</taxon>
        <taxon>Actinomycetes</taxon>
        <taxon>Kitasatosporales</taxon>
        <taxon>Streptomycetaceae</taxon>
        <taxon>Streptomyces</taxon>
    </lineage>
</organism>
<dbReference type="PANTHER" id="PTHR46865">
    <property type="entry name" value="OXIDOREDUCTASE-RELATED"/>
    <property type="match status" value="1"/>
</dbReference>
<dbReference type="InterPro" id="IPR036188">
    <property type="entry name" value="FAD/NAD-bd_sf"/>
</dbReference>
<evidence type="ECO:0000256" key="1">
    <source>
        <dbReference type="SAM" id="MobiDB-lite"/>
    </source>
</evidence>
<dbReference type="PRINTS" id="PR00420">
    <property type="entry name" value="RNGMNOXGNASE"/>
</dbReference>
<evidence type="ECO:0000259" key="2">
    <source>
        <dbReference type="Pfam" id="PF01494"/>
    </source>
</evidence>
<sequence>MRALICGAGVAGLALAVRLSELPGWEVLLLEGEPGPPGDDLIDVHGPGHDAADAMGLLPRLRELGRPVTGTAPIDARDGGRDTGARRFPRRSRDGRGLRVLTSDLQLALGERLPASVARLSGVGPERIDAHRYGVRLRLTDGGGIGADLLVGADGTHSAVRTLAFGPGHRHVRDPGLRSIASAVHDPEPHHRLDGMRARTDGPGQQIGPHPLRDGRVAVSAVHRADGTAPPDGNWAALRRAFGATRLLVPPAGHGRPPSLRLRHHPVTQTELPSWSQGRITLVGGACHAVSPLGGQDALLDLAGARVLADQLAGARSVEAALASYERLWRPVVARQQRAAWAAARRSVPAARRQARLGRIVLRTGALLGPVRPAAASPRDGFRPVRRADDAPSARTG</sequence>
<dbReference type="GO" id="GO:0004497">
    <property type="term" value="F:monooxygenase activity"/>
    <property type="evidence" value="ECO:0007669"/>
    <property type="project" value="UniProtKB-KW"/>
</dbReference>
<accession>A0ABD5EVY6</accession>
<comment type="caution">
    <text evidence="3">The sequence shown here is derived from an EMBL/GenBank/DDBJ whole genome shotgun (WGS) entry which is preliminary data.</text>
</comment>
<dbReference type="Gene3D" id="3.30.9.10">
    <property type="entry name" value="D-Amino Acid Oxidase, subunit A, domain 2"/>
    <property type="match status" value="1"/>
</dbReference>
<keyword evidence="3" id="KW-0560">Oxidoreductase</keyword>